<sequence length="66" mass="7595">MGREKSPGLKILWLWTIGTAGVLVASVVSTRMRDMNKYLNEQQQQQQQPNTTTETIFFSDDTTKKF</sequence>
<gene>
    <name evidence="3" type="ORF">AQUCO_00200840v1</name>
</gene>
<dbReference type="Proteomes" id="UP000230069">
    <property type="component" value="Unassembled WGS sequence"/>
</dbReference>
<feature type="transmembrane region" description="Helical" evidence="2">
    <location>
        <begin position="12"/>
        <end position="30"/>
    </location>
</feature>
<accession>A0A2G5F5C6</accession>
<feature type="region of interest" description="Disordered" evidence="1">
    <location>
        <begin position="41"/>
        <end position="66"/>
    </location>
</feature>
<reference evidence="3 4" key="1">
    <citation type="submission" date="2017-09" db="EMBL/GenBank/DDBJ databases">
        <title>WGS assembly of Aquilegia coerulea Goldsmith.</title>
        <authorList>
            <person name="Hodges S."/>
            <person name="Kramer E."/>
            <person name="Nordborg M."/>
            <person name="Tomkins J."/>
            <person name="Borevitz J."/>
            <person name="Derieg N."/>
            <person name="Yan J."/>
            <person name="Mihaltcheva S."/>
            <person name="Hayes R.D."/>
            <person name="Rokhsar D."/>
        </authorList>
    </citation>
    <scope>NUCLEOTIDE SEQUENCE [LARGE SCALE GENOMIC DNA]</scope>
    <source>
        <strain evidence="4">cv. Goldsmith</strain>
    </source>
</reference>
<dbReference type="OrthoDB" id="1193016at2759"/>
<evidence type="ECO:0000313" key="4">
    <source>
        <dbReference type="Proteomes" id="UP000230069"/>
    </source>
</evidence>
<evidence type="ECO:0000256" key="1">
    <source>
        <dbReference type="SAM" id="MobiDB-lite"/>
    </source>
</evidence>
<organism evidence="3 4">
    <name type="scientific">Aquilegia coerulea</name>
    <name type="common">Rocky mountain columbine</name>
    <dbReference type="NCBI Taxonomy" id="218851"/>
    <lineage>
        <taxon>Eukaryota</taxon>
        <taxon>Viridiplantae</taxon>
        <taxon>Streptophyta</taxon>
        <taxon>Embryophyta</taxon>
        <taxon>Tracheophyta</taxon>
        <taxon>Spermatophyta</taxon>
        <taxon>Magnoliopsida</taxon>
        <taxon>Ranunculales</taxon>
        <taxon>Ranunculaceae</taxon>
        <taxon>Thalictroideae</taxon>
        <taxon>Aquilegia</taxon>
    </lineage>
</organism>
<evidence type="ECO:0000313" key="3">
    <source>
        <dbReference type="EMBL" id="PIA63087.1"/>
    </source>
</evidence>
<keyword evidence="2" id="KW-1133">Transmembrane helix</keyword>
<proteinExistence type="predicted"/>
<keyword evidence="2" id="KW-0812">Transmembrane</keyword>
<dbReference type="FunCoup" id="A0A2G5F5C6">
    <property type="interactions" value="514"/>
</dbReference>
<evidence type="ECO:0008006" key="5">
    <source>
        <dbReference type="Google" id="ProtNLM"/>
    </source>
</evidence>
<name>A0A2G5F5C6_AQUCA</name>
<keyword evidence="2" id="KW-0472">Membrane</keyword>
<keyword evidence="4" id="KW-1185">Reference proteome</keyword>
<dbReference type="AlphaFoldDB" id="A0A2G5F5C6"/>
<protein>
    <recommendedName>
        <fullName evidence="5">Transmembrane protein</fullName>
    </recommendedName>
</protein>
<dbReference type="EMBL" id="KZ305019">
    <property type="protein sequence ID" value="PIA63088.1"/>
    <property type="molecule type" value="Genomic_DNA"/>
</dbReference>
<dbReference type="EMBL" id="KZ305019">
    <property type="protein sequence ID" value="PIA63087.1"/>
    <property type="molecule type" value="Genomic_DNA"/>
</dbReference>
<evidence type="ECO:0000256" key="2">
    <source>
        <dbReference type="SAM" id="Phobius"/>
    </source>
</evidence>